<gene>
    <name evidence="2" type="ORF">BSPA14S_N0006</name>
</gene>
<evidence type="ECO:0000256" key="1">
    <source>
        <dbReference type="SAM" id="Phobius"/>
    </source>
</evidence>
<dbReference type="AlphaFoldDB" id="C0RBN3"/>
<dbReference type="Pfam" id="PF05628">
    <property type="entry name" value="Borrelia_P13"/>
    <property type="match status" value="1"/>
</dbReference>
<keyword evidence="1" id="KW-0472">Membrane</keyword>
<keyword evidence="2" id="KW-0614">Plasmid</keyword>
<name>C0RBN3_9SPIR</name>
<dbReference type="InterPro" id="IPR008420">
    <property type="entry name" value="Borrelia_P13"/>
</dbReference>
<dbReference type="Proteomes" id="UP000003481">
    <property type="component" value="Plasmid A14S_lp28-8"/>
</dbReference>
<reference evidence="2 3" key="1">
    <citation type="journal article" date="2012" name="J. Bacteriol.">
        <title>Whole-Genome Sequences of Borrelia bissettii, Borrelia valaisiana, and Borrelia spielmanii.</title>
        <authorList>
            <person name="Schutzer S.E."/>
            <person name="Fraser-Liggett C.M."/>
            <person name="Qiu W.G."/>
            <person name="Kraiczy P."/>
            <person name="Mongodin E.F."/>
            <person name="Dunn J.J."/>
            <person name="Luft B.J."/>
            <person name="Casjens S.R."/>
        </authorList>
    </citation>
    <scope>NUCLEOTIDE SEQUENCE [LARGE SCALE GENOMIC DNA]</scope>
    <source>
        <strain evidence="2 3">A14S</strain>
        <plasmid evidence="2 3">A14S_lp28-8</plasmid>
    </source>
</reference>
<evidence type="ECO:0000313" key="2">
    <source>
        <dbReference type="EMBL" id="ACN53160.1"/>
    </source>
</evidence>
<dbReference type="EMBL" id="CP001465">
    <property type="protein sequence ID" value="ACN53160.1"/>
    <property type="molecule type" value="Genomic_DNA"/>
</dbReference>
<geneLocation type="plasmid" evidence="2 3">
    <name>A14S_lp28-8</name>
</geneLocation>
<accession>C0RBN3</accession>
<feature type="transmembrane region" description="Helical" evidence="1">
    <location>
        <begin position="33"/>
        <end position="55"/>
    </location>
</feature>
<proteinExistence type="predicted"/>
<dbReference type="HOGENOM" id="CLU_2680387_0_0_12"/>
<sequence length="74" mass="7673">MKYESQKATVLAPFLLNLFLTLGIGSFVQGDYIGGGAVLGTQVLGGILLLTGYIFESTANVPPGRISIVGSTLI</sequence>
<organism evidence="2 3">
    <name type="scientific">Borreliella spielmanii A14S</name>
    <dbReference type="NCBI Taxonomy" id="498742"/>
    <lineage>
        <taxon>Bacteria</taxon>
        <taxon>Pseudomonadati</taxon>
        <taxon>Spirochaetota</taxon>
        <taxon>Spirochaetia</taxon>
        <taxon>Spirochaetales</taxon>
        <taxon>Borreliaceae</taxon>
        <taxon>Borreliella</taxon>
    </lineage>
</organism>
<keyword evidence="1" id="KW-1133">Transmembrane helix</keyword>
<keyword evidence="1" id="KW-0812">Transmembrane</keyword>
<protein>
    <submittedName>
        <fullName evidence="2">Uncharacterized protein</fullName>
    </submittedName>
</protein>
<evidence type="ECO:0000313" key="3">
    <source>
        <dbReference type="Proteomes" id="UP000003481"/>
    </source>
</evidence>